<comment type="function">
    <text evidence="6">Specifically methylates the N7 position of a guanine in 16S rRNA.</text>
</comment>
<dbReference type="Pfam" id="PF02527">
    <property type="entry name" value="GidB"/>
    <property type="match status" value="1"/>
</dbReference>
<keyword evidence="1 6" id="KW-0963">Cytoplasm</keyword>
<feature type="binding site" evidence="6">
    <location>
        <position position="72"/>
    </location>
    <ligand>
        <name>S-adenosyl-L-methionine</name>
        <dbReference type="ChEBI" id="CHEBI:59789"/>
    </ligand>
</feature>
<dbReference type="HAMAP" id="MF_00074">
    <property type="entry name" value="16SrRNA_methyltr_G"/>
    <property type="match status" value="1"/>
</dbReference>
<dbReference type="SUPFAM" id="SSF53335">
    <property type="entry name" value="S-adenosyl-L-methionine-dependent methyltransferases"/>
    <property type="match status" value="1"/>
</dbReference>
<keyword evidence="2 6" id="KW-0698">rRNA processing</keyword>
<feature type="binding site" evidence="6">
    <location>
        <position position="67"/>
    </location>
    <ligand>
        <name>S-adenosyl-L-methionine</name>
        <dbReference type="ChEBI" id="CHEBI:59789"/>
    </ligand>
</feature>
<dbReference type="PANTHER" id="PTHR31760:SF0">
    <property type="entry name" value="S-ADENOSYL-L-METHIONINE-DEPENDENT METHYLTRANSFERASES SUPERFAMILY PROTEIN"/>
    <property type="match status" value="1"/>
</dbReference>
<evidence type="ECO:0000256" key="6">
    <source>
        <dbReference type="HAMAP-Rule" id="MF_00074"/>
    </source>
</evidence>
<dbReference type="InterPro" id="IPR029063">
    <property type="entry name" value="SAM-dependent_MTases_sf"/>
</dbReference>
<dbReference type="GO" id="GO:0005829">
    <property type="term" value="C:cytosol"/>
    <property type="evidence" value="ECO:0007669"/>
    <property type="project" value="TreeGrafter"/>
</dbReference>
<comment type="similarity">
    <text evidence="6">Belongs to the methyltransferase superfamily. RNA methyltransferase RsmG family.</text>
</comment>
<evidence type="ECO:0000256" key="3">
    <source>
        <dbReference type="ARBA" id="ARBA00022603"/>
    </source>
</evidence>
<feature type="binding site" evidence="6">
    <location>
        <position position="137"/>
    </location>
    <ligand>
        <name>S-adenosyl-L-methionine</name>
        <dbReference type="ChEBI" id="CHEBI:59789"/>
    </ligand>
</feature>
<keyword evidence="5 6" id="KW-0949">S-adenosyl-L-methionine</keyword>
<dbReference type="InterPro" id="IPR003682">
    <property type="entry name" value="rRNA_ssu_MeTfrase_G"/>
</dbReference>
<protein>
    <recommendedName>
        <fullName evidence="6">Ribosomal RNA small subunit methyltransferase G</fullName>
        <ecNumber evidence="6">2.1.1.-</ecNumber>
    </recommendedName>
    <alternativeName>
        <fullName evidence="6">16S rRNA 7-methylguanosine methyltransferase</fullName>
        <shortName evidence="6">16S rRNA m7G methyltransferase</shortName>
    </alternativeName>
</protein>
<comment type="subcellular location">
    <subcellularLocation>
        <location evidence="6">Cytoplasm</location>
    </subcellularLocation>
</comment>
<sequence length="232" mass="24880">MATWGLRLGPGRREHLLEYARLLASYDRANVIGTRDVDGILLAHVLDSLSCFLHEPLLHAGRLADVGSGGGLPGIPIKIMKPDLTATLVESTGKKAAFLQYALDSLVLDGAEVTNTRVEDLGLAQAYRGTYDVVTSRAVARLSVVAEYCVPLLRSGGWAIAMKGGLEQEELSEGSRAVDALGARVAGITKVPMMSEVGEKERNLIILEKVRETPARYPRRPGVVAKRPLGVG</sequence>
<evidence type="ECO:0000256" key="2">
    <source>
        <dbReference type="ARBA" id="ARBA00022552"/>
    </source>
</evidence>
<accession>A0A6J4QXJ5</accession>
<evidence type="ECO:0000256" key="5">
    <source>
        <dbReference type="ARBA" id="ARBA00022691"/>
    </source>
</evidence>
<keyword evidence="3 6" id="KW-0489">Methyltransferase</keyword>
<dbReference type="PANTHER" id="PTHR31760">
    <property type="entry name" value="S-ADENOSYL-L-METHIONINE-DEPENDENT METHYLTRANSFERASES SUPERFAMILY PROTEIN"/>
    <property type="match status" value="1"/>
</dbReference>
<dbReference type="AlphaFoldDB" id="A0A6J4QXJ5"/>
<feature type="binding site" evidence="6">
    <location>
        <begin position="90"/>
        <end position="92"/>
    </location>
    <ligand>
        <name>S-adenosyl-L-methionine</name>
        <dbReference type="ChEBI" id="CHEBI:59789"/>
    </ligand>
</feature>
<dbReference type="GO" id="GO:0070043">
    <property type="term" value="F:rRNA (guanine-N7-)-methyltransferase activity"/>
    <property type="evidence" value="ECO:0007669"/>
    <property type="project" value="UniProtKB-UniRule"/>
</dbReference>
<dbReference type="NCBIfam" id="TIGR00138">
    <property type="entry name" value="rsmG_gidB"/>
    <property type="match status" value="1"/>
</dbReference>
<dbReference type="PIRSF" id="PIRSF003078">
    <property type="entry name" value="GidB"/>
    <property type="match status" value="1"/>
</dbReference>
<dbReference type="Gene3D" id="3.40.50.150">
    <property type="entry name" value="Vaccinia Virus protein VP39"/>
    <property type="match status" value="1"/>
</dbReference>
<dbReference type="EC" id="2.1.1.-" evidence="6"/>
<name>A0A6J4QXJ5_9ACTN</name>
<dbReference type="EMBL" id="CADCVF010000040">
    <property type="protein sequence ID" value="CAA9458274.1"/>
    <property type="molecule type" value="Genomic_DNA"/>
</dbReference>
<proteinExistence type="inferred from homology"/>
<keyword evidence="4 6" id="KW-0808">Transferase</keyword>
<gene>
    <name evidence="6" type="primary">rsmG</name>
    <name evidence="7" type="ORF">AVDCRST_MAG58-1875</name>
</gene>
<evidence type="ECO:0000256" key="1">
    <source>
        <dbReference type="ARBA" id="ARBA00022490"/>
    </source>
</evidence>
<organism evidence="7">
    <name type="scientific">uncultured Rubrobacteraceae bacterium</name>
    <dbReference type="NCBI Taxonomy" id="349277"/>
    <lineage>
        <taxon>Bacteria</taxon>
        <taxon>Bacillati</taxon>
        <taxon>Actinomycetota</taxon>
        <taxon>Rubrobacteria</taxon>
        <taxon>Rubrobacterales</taxon>
        <taxon>Rubrobacteraceae</taxon>
        <taxon>environmental samples</taxon>
    </lineage>
</organism>
<evidence type="ECO:0000313" key="7">
    <source>
        <dbReference type="EMBL" id="CAA9458274.1"/>
    </source>
</evidence>
<evidence type="ECO:0000256" key="4">
    <source>
        <dbReference type="ARBA" id="ARBA00022679"/>
    </source>
</evidence>
<reference evidence="7" key="1">
    <citation type="submission" date="2020-02" db="EMBL/GenBank/DDBJ databases">
        <authorList>
            <person name="Meier V. D."/>
        </authorList>
    </citation>
    <scope>NUCLEOTIDE SEQUENCE</scope>
    <source>
        <strain evidence="7">AVDCRST_MAG58</strain>
    </source>
</reference>
<feature type="binding site" evidence="6">
    <location>
        <begin position="118"/>
        <end position="119"/>
    </location>
    <ligand>
        <name>S-adenosyl-L-methionine</name>
        <dbReference type="ChEBI" id="CHEBI:59789"/>
    </ligand>
</feature>